<dbReference type="RefSeq" id="XP_003112161.2">
    <property type="nucleotide sequence ID" value="XM_003112113.2"/>
</dbReference>
<name>E3LVB6_CAERE</name>
<protein>
    <submittedName>
        <fullName evidence="3">Uncharacterized protein</fullName>
    </submittedName>
</protein>
<feature type="region of interest" description="Disordered" evidence="1">
    <location>
        <begin position="142"/>
        <end position="208"/>
    </location>
</feature>
<dbReference type="EMBL" id="DS268416">
    <property type="protein sequence ID" value="EFP12595.1"/>
    <property type="molecule type" value="Genomic_DNA"/>
</dbReference>
<dbReference type="KEGG" id="crq:GCK72_002625"/>
<keyword evidence="2" id="KW-0472">Membrane</keyword>
<feature type="compositionally biased region" description="Basic and acidic residues" evidence="1">
    <location>
        <begin position="117"/>
        <end position="128"/>
    </location>
</feature>
<keyword evidence="2" id="KW-0812">Transmembrane</keyword>
<proteinExistence type="predicted"/>
<dbReference type="FunCoup" id="E3LVB6">
    <property type="interactions" value="395"/>
</dbReference>
<feature type="region of interest" description="Disordered" evidence="1">
    <location>
        <begin position="239"/>
        <end position="260"/>
    </location>
</feature>
<dbReference type="Proteomes" id="UP000008281">
    <property type="component" value="Unassembled WGS sequence"/>
</dbReference>
<keyword evidence="4" id="KW-1185">Reference proteome</keyword>
<sequence length="260" mass="29668">MSENEEKWDDEGREFITTNGCLMLGSLLVQALSGFIISIAFRNLRIIRQLDEKEKMRKELSMSTEEGTTTTGTTTGGLISPRYFNSDEYKTRQGRKRIKMIGKAAYAGVRRRHPRRDPKQERTPSDEYVKLWKDDKLEDVKEEKEKTKVETISKKQKSSTAKSHAKKKPKKEYDDQKFTNKGPVRLKTHKITANSLFEENPEVKPEKPKTIKKISFGGENVSYEVGNEVDVFEKLSNESVGESGGSILTASIKEVKPRTD</sequence>
<evidence type="ECO:0000313" key="3">
    <source>
        <dbReference type="EMBL" id="EFP12595.1"/>
    </source>
</evidence>
<dbReference type="GeneID" id="9809958"/>
<feature type="transmembrane region" description="Helical" evidence="2">
    <location>
        <begin position="22"/>
        <end position="41"/>
    </location>
</feature>
<dbReference type="HOGENOM" id="CLU_1070571_0_0_1"/>
<evidence type="ECO:0000256" key="1">
    <source>
        <dbReference type="SAM" id="MobiDB-lite"/>
    </source>
</evidence>
<feature type="compositionally biased region" description="Low complexity" evidence="1">
    <location>
        <begin position="64"/>
        <end position="77"/>
    </location>
</feature>
<organism evidence="4">
    <name type="scientific">Caenorhabditis remanei</name>
    <name type="common">Caenorhabditis vulgaris</name>
    <dbReference type="NCBI Taxonomy" id="31234"/>
    <lineage>
        <taxon>Eukaryota</taxon>
        <taxon>Metazoa</taxon>
        <taxon>Ecdysozoa</taxon>
        <taxon>Nematoda</taxon>
        <taxon>Chromadorea</taxon>
        <taxon>Rhabditida</taxon>
        <taxon>Rhabditina</taxon>
        <taxon>Rhabditomorpha</taxon>
        <taxon>Rhabditoidea</taxon>
        <taxon>Rhabditidae</taxon>
        <taxon>Peloderinae</taxon>
        <taxon>Caenorhabditis</taxon>
    </lineage>
</organism>
<dbReference type="CTD" id="9809958"/>
<evidence type="ECO:0000313" key="4">
    <source>
        <dbReference type="Proteomes" id="UP000008281"/>
    </source>
</evidence>
<feature type="compositionally biased region" description="Basic and acidic residues" evidence="1">
    <location>
        <begin position="142"/>
        <end position="153"/>
    </location>
</feature>
<reference evidence="3" key="1">
    <citation type="submission" date="2007-07" db="EMBL/GenBank/DDBJ databases">
        <title>PCAP assembly of the Caenorhabditis remanei genome.</title>
        <authorList>
            <consortium name="The Caenorhabditis remanei Sequencing Consortium"/>
            <person name="Wilson R.K."/>
        </authorList>
    </citation>
    <scope>NUCLEOTIDE SEQUENCE [LARGE SCALE GENOMIC DNA]</scope>
    <source>
        <strain evidence="3">PB4641</strain>
    </source>
</reference>
<keyword evidence="2" id="KW-1133">Transmembrane helix</keyword>
<feature type="region of interest" description="Disordered" evidence="1">
    <location>
        <begin position="59"/>
        <end position="128"/>
    </location>
</feature>
<evidence type="ECO:0000256" key="2">
    <source>
        <dbReference type="SAM" id="Phobius"/>
    </source>
</evidence>
<dbReference type="AlphaFoldDB" id="E3LVB6"/>
<gene>
    <name evidence="3" type="ORF">CRE_29492</name>
</gene>
<dbReference type="OMA" id="THKITAN"/>
<accession>E3LVB6</accession>